<dbReference type="Gene3D" id="2.140.10.30">
    <property type="entry name" value="Dipeptidylpeptidase IV, N-terminal domain"/>
    <property type="match status" value="1"/>
</dbReference>
<name>A0ABV3QDB8_9GAMM</name>
<sequence length="780" mass="87121">MHSTIGKKRLCGALAAGLLTCASGAMAQGRTLTAQDYAQAERFMSYNTMPLVDHDVQRVKWLDDTHFWYVDHDASGDHAMEMDTATGKAAPAFDQAKLAAALGKVAGRPVQANKLPPRGFGFSVQANGDYDVALMGKHYICDLKGAGECMAKAVAKTGDEPGILSPDKTKEAFIRDWNLWVRDLATGKETQLTTDGVKDFGYATDNAGWIHTDRAVLNWSPDSKKIATYQQDQRGVGEMYTVRTQVGHPVLDAWKYPLPGDKKVFMIEPVVIDLASHKVMRLKIDPQQRLSSLCDDISCSSDGHWDDLKWAPDSKTFAMVNSSRDRKQVWYRIANADTGAVRTAFDEKVATYYESGMEHANWRYLPDSHEAIWPSERNDWQNLYLYDTNTGKELRPITTGDGNVIDVMHLDRKSHELWFTGTGRLPGVNPYYKQFWKVGLDGGKPVLLTPEDADHTISMSPDGKTFVDSYSTPTVPPVTVLRSADDGHVIATVAKADISRLKAAGWVPPIPFTVKARDGKTELYGVMFKPTNFDPHKKYPVIDYVYPGPQTGSVRGRSFLPSRGDNQALAELGFIVVALDGMGTPWRSASFHHTWYGDMGDNTLPDQVKGIQELAQRYAWIDINRVGIWGHSGGGNTTADAMFRYPDFFKVGWAESGNHDNRNYENDWGEKYQGLLVTNKDGTTSYDNQANQDMAKNLKGRLMLVHGTIDDNVPLGETMLVADALIKANKDFDMLIIPNVHHGYAAATPYATRRRWDYFVQYLAGNTPPKEYELKKWPWF</sequence>
<feature type="domain" description="Dipeptidylpeptidase IV N-terminal" evidence="3">
    <location>
        <begin position="136"/>
        <end position="477"/>
    </location>
</feature>
<keyword evidence="5" id="KW-1185">Reference proteome</keyword>
<evidence type="ECO:0000259" key="2">
    <source>
        <dbReference type="Pfam" id="PF00326"/>
    </source>
</evidence>
<feature type="domain" description="Peptidase S9 prolyl oligopeptidase catalytic" evidence="2">
    <location>
        <begin position="567"/>
        <end position="764"/>
    </location>
</feature>
<feature type="signal peptide" evidence="1">
    <location>
        <begin position="1"/>
        <end position="27"/>
    </location>
</feature>
<dbReference type="Proteomes" id="UP001556220">
    <property type="component" value="Unassembled WGS sequence"/>
</dbReference>
<dbReference type="RefSeq" id="WP_367853904.1">
    <property type="nucleotide sequence ID" value="NZ_JBFOHK010000002.1"/>
</dbReference>
<dbReference type="SUPFAM" id="SSF53474">
    <property type="entry name" value="alpha/beta-Hydrolases"/>
    <property type="match status" value="1"/>
</dbReference>
<dbReference type="Gene3D" id="3.40.50.1820">
    <property type="entry name" value="alpha/beta hydrolase"/>
    <property type="match status" value="1"/>
</dbReference>
<protein>
    <submittedName>
        <fullName evidence="4">DPP IV N-terminal domain-containing protein</fullName>
    </submittedName>
</protein>
<comment type="caution">
    <text evidence="4">The sequence shown here is derived from an EMBL/GenBank/DDBJ whole genome shotgun (WGS) entry which is preliminary data.</text>
</comment>
<proteinExistence type="predicted"/>
<reference evidence="4 5" key="1">
    <citation type="submission" date="2024-06" db="EMBL/GenBank/DDBJ databases">
        <authorList>
            <person name="Woo H."/>
        </authorList>
    </citation>
    <scope>NUCLEOTIDE SEQUENCE [LARGE SCALE GENOMIC DNA]</scope>
    <source>
        <strain evidence="4 5">Si-c</strain>
    </source>
</reference>
<dbReference type="Pfam" id="PF00930">
    <property type="entry name" value="DPPIV_N"/>
    <property type="match status" value="1"/>
</dbReference>
<feature type="chain" id="PRO_5045217827" evidence="1">
    <location>
        <begin position="28"/>
        <end position="780"/>
    </location>
</feature>
<dbReference type="PANTHER" id="PTHR11731">
    <property type="entry name" value="PROTEASE FAMILY S9B,C DIPEPTIDYL-PEPTIDASE IV-RELATED"/>
    <property type="match status" value="1"/>
</dbReference>
<dbReference type="InterPro" id="IPR029058">
    <property type="entry name" value="AB_hydrolase_fold"/>
</dbReference>
<dbReference type="SUPFAM" id="SSF82171">
    <property type="entry name" value="DPP6 N-terminal domain-like"/>
    <property type="match status" value="1"/>
</dbReference>
<dbReference type="PANTHER" id="PTHR11731:SF118">
    <property type="entry name" value="BLR1971 PROTEIN"/>
    <property type="match status" value="1"/>
</dbReference>
<organism evidence="4 5">
    <name type="scientific">Rhodanobacter lycopersici</name>
    <dbReference type="NCBI Taxonomy" id="3162487"/>
    <lineage>
        <taxon>Bacteria</taxon>
        <taxon>Pseudomonadati</taxon>
        <taxon>Pseudomonadota</taxon>
        <taxon>Gammaproteobacteria</taxon>
        <taxon>Lysobacterales</taxon>
        <taxon>Rhodanobacteraceae</taxon>
        <taxon>Rhodanobacter</taxon>
    </lineage>
</organism>
<gene>
    <name evidence="4" type="ORF">ABQJ54_08720</name>
</gene>
<evidence type="ECO:0000259" key="3">
    <source>
        <dbReference type="Pfam" id="PF00930"/>
    </source>
</evidence>
<accession>A0ABV3QDB8</accession>
<evidence type="ECO:0000313" key="5">
    <source>
        <dbReference type="Proteomes" id="UP001556220"/>
    </source>
</evidence>
<keyword evidence="1" id="KW-0732">Signal</keyword>
<dbReference type="EMBL" id="JBFOHK010000002">
    <property type="protein sequence ID" value="MEW9571833.1"/>
    <property type="molecule type" value="Genomic_DNA"/>
</dbReference>
<dbReference type="Pfam" id="PF00326">
    <property type="entry name" value="Peptidase_S9"/>
    <property type="match status" value="1"/>
</dbReference>
<dbReference type="InterPro" id="IPR050278">
    <property type="entry name" value="Serine_Prot_S9B/DPPIV"/>
</dbReference>
<evidence type="ECO:0000313" key="4">
    <source>
        <dbReference type="EMBL" id="MEW9571833.1"/>
    </source>
</evidence>
<dbReference type="InterPro" id="IPR001375">
    <property type="entry name" value="Peptidase_S9_cat"/>
</dbReference>
<evidence type="ECO:0000256" key="1">
    <source>
        <dbReference type="SAM" id="SignalP"/>
    </source>
</evidence>
<dbReference type="InterPro" id="IPR002469">
    <property type="entry name" value="Peptidase_S9B_N"/>
</dbReference>